<reference evidence="1" key="1">
    <citation type="submission" date="2021-06" db="EMBL/GenBank/DDBJ databases">
        <authorList>
            <person name="Kallberg Y."/>
            <person name="Tangrot J."/>
            <person name="Rosling A."/>
        </authorList>
    </citation>
    <scope>NUCLEOTIDE SEQUENCE</scope>
    <source>
        <strain evidence="1">28 12/20/2015</strain>
    </source>
</reference>
<organism evidence="1 2">
    <name type="scientific">Cetraspora pellucida</name>
    <dbReference type="NCBI Taxonomy" id="1433469"/>
    <lineage>
        <taxon>Eukaryota</taxon>
        <taxon>Fungi</taxon>
        <taxon>Fungi incertae sedis</taxon>
        <taxon>Mucoromycota</taxon>
        <taxon>Glomeromycotina</taxon>
        <taxon>Glomeromycetes</taxon>
        <taxon>Diversisporales</taxon>
        <taxon>Gigasporaceae</taxon>
        <taxon>Cetraspora</taxon>
    </lineage>
</organism>
<dbReference type="Proteomes" id="UP000789366">
    <property type="component" value="Unassembled WGS sequence"/>
</dbReference>
<sequence length="308" mass="36486">MTDEMKGKKKLYVVTIDHKIDIEISDFKKNKNKSCCDKLIYDKFIRDNEIFKAVWNVKYLIMAYIVRFLTLIYILYFVYKHANFEIEKTAILVFDIIILYVFVNTSLRMALELNDWIHIGLLIIVFITASCSYYIPILILDQNHDRYDEMRGQREFKREENELVIKNYRTYIRIKNPAKDLDVNVFYDAIPWSLLFPVFTFFTIIIGARTLSRKGIILYIFASTLQMLYILQTMLCIAPRVECNKSMLDVITQQETQQEFMILLKNIVEYVPANVFKTENDNIEKLKKTLKKETDKSPFLMSIPSDGE</sequence>
<keyword evidence="2" id="KW-1185">Reference proteome</keyword>
<name>A0ACA9KHQ5_9GLOM</name>
<evidence type="ECO:0000313" key="1">
    <source>
        <dbReference type="EMBL" id="CAG8474220.1"/>
    </source>
</evidence>
<comment type="caution">
    <text evidence="1">The sequence shown here is derived from an EMBL/GenBank/DDBJ whole genome shotgun (WGS) entry which is preliminary data.</text>
</comment>
<protein>
    <submittedName>
        <fullName evidence="1">6470_t:CDS:1</fullName>
    </submittedName>
</protein>
<accession>A0ACA9KHQ5</accession>
<evidence type="ECO:0000313" key="2">
    <source>
        <dbReference type="Proteomes" id="UP000789366"/>
    </source>
</evidence>
<gene>
    <name evidence="1" type="ORF">SPELUC_LOCUS1834</name>
</gene>
<proteinExistence type="predicted"/>
<dbReference type="EMBL" id="CAJVPW010001063">
    <property type="protein sequence ID" value="CAG8474220.1"/>
    <property type="molecule type" value="Genomic_DNA"/>
</dbReference>